<dbReference type="EMBL" id="CP101806">
    <property type="protein sequence ID" value="UUD35529.1"/>
    <property type="molecule type" value="Genomic_DNA"/>
</dbReference>
<sequence length="833" mass="97061">MNRRNKKIIKISLTIGASLVGTISLATVVGAVIDRTNFKNSIGEVNNKKEFFNSKNKELAKKYDTLSKKVNSLNISANFKSELDKILQIYNQQASVNSALNDRLQEILNKHGKYHVGFHFGNSSYIRKKLNSDDLNFFYNQIKDAVKKTDHILSLSQVELFKESFDKIEKRADELLRLKNSGNFIIDSVDEKEKSFKNLELAVALYKNEKESEEFKKGELTIGYYEKAIKLEAINKKLWEDKVLEKFNEKVTTNSISKSILNNLKLNELKIISGISSAKFEKAKFILQTYFNADGTLKNLDDVERFKVINDLTSANENIKEFNNELFNVISKYIEELKEKMFNNGILNSSSLLDFGINKPLYDNLFDQFDKFNQGFKNTILWDFEKVNYLITKSIELINNEKSLNEKFVDFVENELKQKINSFNEDLTSLFSIANFEDSWKNVKAFANLPRVDFSSLSPSEYIKKRNELISKFVLIKTSFSDLDEKSVKLFNYGKERIKKFIDAYLTNKNELDSFNSLNVTYSDYSIFEKKSNELLSKELQITSTKTDLIEYLKKMLIFNELISCEINNIRILKEVINSNISDNDKLPTGLKIDHSLLKGFKDLNQLEEIKSTIDIIRKESNLIKNAQVVEWKIGNISDISALYTKLFESISKINKEVKKAEELKAEYIIYVQNANRIINEHEVTLKQQKYLETLRIPMVNDSVIKAIRDNFVNVNSKVDFDKKISNDTKKITSFMNELIYIFDEYVKFENMKPLLVRKYNECLEKNQFDFPLVENLKKIMEKFQEDTEQWLDEIFKELTSPNIDLNKLPNREPCDKAVEMITTFYNYLNTHL</sequence>
<gene>
    <name evidence="2" type="ORF">NCTC10126_00179</name>
    <name evidence="1" type="ORF">NPA07_01495</name>
</gene>
<dbReference type="EMBL" id="UZVY01000001">
    <property type="protein sequence ID" value="VDR41700.1"/>
    <property type="molecule type" value="Genomic_DNA"/>
</dbReference>
<name>A0A3P8MDE8_9BACT</name>
<evidence type="ECO:0000313" key="1">
    <source>
        <dbReference type="EMBL" id="UUD35529.1"/>
    </source>
</evidence>
<dbReference type="OrthoDB" id="403873at2"/>
<dbReference type="Proteomes" id="UP000280036">
    <property type="component" value="Unassembled WGS sequence"/>
</dbReference>
<reference evidence="2 3" key="1">
    <citation type="submission" date="2018-12" db="EMBL/GenBank/DDBJ databases">
        <authorList>
            <consortium name="Pathogen Informatics"/>
        </authorList>
    </citation>
    <scope>NUCLEOTIDE SEQUENCE [LARGE SCALE GENOMIC DNA]</scope>
    <source>
        <strain evidence="2 3">NCTC10126</strain>
    </source>
</reference>
<accession>A0A3P8MDE8</accession>
<proteinExistence type="predicted"/>
<protein>
    <submittedName>
        <fullName evidence="2">Uncharacterized protein</fullName>
    </submittedName>
</protein>
<reference evidence="1" key="2">
    <citation type="submission" date="2022-07" db="EMBL/GenBank/DDBJ databases">
        <title>Complete genome of Mycoplasma caviae type strain G122.</title>
        <authorList>
            <person name="Spergser J."/>
        </authorList>
    </citation>
    <scope>NUCLEOTIDE SEQUENCE</scope>
    <source>
        <strain evidence="1">G122</strain>
    </source>
</reference>
<dbReference type="AlphaFoldDB" id="A0A3P8MDE8"/>
<evidence type="ECO:0000313" key="2">
    <source>
        <dbReference type="EMBL" id="VDR41700.1"/>
    </source>
</evidence>
<dbReference type="RefSeq" id="WP_126117978.1">
    <property type="nucleotide sequence ID" value="NZ_CP101806.1"/>
</dbReference>
<keyword evidence="4" id="KW-1185">Reference proteome</keyword>
<dbReference type="Proteomes" id="UP001058569">
    <property type="component" value="Chromosome"/>
</dbReference>
<evidence type="ECO:0000313" key="4">
    <source>
        <dbReference type="Proteomes" id="UP001058569"/>
    </source>
</evidence>
<evidence type="ECO:0000313" key="3">
    <source>
        <dbReference type="Proteomes" id="UP000280036"/>
    </source>
</evidence>
<organism evidence="2 3">
    <name type="scientific">Mycoplasmopsis caviae</name>
    <dbReference type="NCBI Taxonomy" id="55603"/>
    <lineage>
        <taxon>Bacteria</taxon>
        <taxon>Bacillati</taxon>
        <taxon>Mycoplasmatota</taxon>
        <taxon>Mycoplasmoidales</taxon>
        <taxon>Metamycoplasmataceae</taxon>
        <taxon>Mycoplasmopsis</taxon>
    </lineage>
</organism>